<dbReference type="WBParaSite" id="GPUH_0000423301-mRNA-1">
    <property type="protein sequence ID" value="GPUH_0000423301-mRNA-1"/>
    <property type="gene ID" value="GPUH_0000423301"/>
</dbReference>
<evidence type="ECO:0000313" key="4">
    <source>
        <dbReference type="WBParaSite" id="GPUH_0000423301-mRNA-1"/>
    </source>
</evidence>
<keyword evidence="1" id="KW-1133">Transmembrane helix</keyword>
<dbReference type="AlphaFoldDB" id="A0A183D685"/>
<organism evidence="4">
    <name type="scientific">Gongylonema pulchrum</name>
    <dbReference type="NCBI Taxonomy" id="637853"/>
    <lineage>
        <taxon>Eukaryota</taxon>
        <taxon>Metazoa</taxon>
        <taxon>Ecdysozoa</taxon>
        <taxon>Nematoda</taxon>
        <taxon>Chromadorea</taxon>
        <taxon>Rhabditida</taxon>
        <taxon>Spirurina</taxon>
        <taxon>Spiruromorpha</taxon>
        <taxon>Spiruroidea</taxon>
        <taxon>Gongylonematidae</taxon>
        <taxon>Gongylonema</taxon>
    </lineage>
</organism>
<keyword evidence="1" id="KW-0812">Transmembrane</keyword>
<protein>
    <submittedName>
        <fullName evidence="4">Transport protein</fullName>
    </submittedName>
</protein>
<dbReference type="Proteomes" id="UP000271098">
    <property type="component" value="Unassembled WGS sequence"/>
</dbReference>
<evidence type="ECO:0000313" key="2">
    <source>
        <dbReference type="EMBL" id="VDK43466.1"/>
    </source>
</evidence>
<reference evidence="2 3" key="2">
    <citation type="submission" date="2018-11" db="EMBL/GenBank/DDBJ databases">
        <authorList>
            <consortium name="Pathogen Informatics"/>
        </authorList>
    </citation>
    <scope>NUCLEOTIDE SEQUENCE [LARGE SCALE GENOMIC DNA]</scope>
</reference>
<reference evidence="4" key="1">
    <citation type="submission" date="2016-06" db="UniProtKB">
        <authorList>
            <consortium name="WormBaseParasite"/>
        </authorList>
    </citation>
    <scope>IDENTIFICATION</scope>
</reference>
<gene>
    <name evidence="2" type="ORF">GPUH_LOCUS4228</name>
</gene>
<evidence type="ECO:0000256" key="1">
    <source>
        <dbReference type="SAM" id="Phobius"/>
    </source>
</evidence>
<dbReference type="EMBL" id="UYRT01007792">
    <property type="protein sequence ID" value="VDK43466.1"/>
    <property type="molecule type" value="Genomic_DNA"/>
</dbReference>
<keyword evidence="3" id="KW-1185">Reference proteome</keyword>
<sequence length="67" mass="7225">MHTPGVQTALVQLAPPYSGIITGISFFVVAWFGIANKLLTKLIVQQGTSAEWSKVFQATITSQVDMS</sequence>
<name>A0A183D685_9BILA</name>
<proteinExistence type="predicted"/>
<keyword evidence="1" id="KW-0472">Membrane</keyword>
<feature type="transmembrane region" description="Helical" evidence="1">
    <location>
        <begin position="20"/>
        <end position="39"/>
    </location>
</feature>
<accession>A0A183D685</accession>
<dbReference type="OrthoDB" id="2985014at2759"/>
<evidence type="ECO:0000313" key="3">
    <source>
        <dbReference type="Proteomes" id="UP000271098"/>
    </source>
</evidence>